<evidence type="ECO:0000313" key="3">
    <source>
        <dbReference type="EMBL" id="SOC35360.1"/>
    </source>
</evidence>
<dbReference type="SUPFAM" id="SSF47616">
    <property type="entry name" value="GST C-terminal domain-like"/>
    <property type="match status" value="1"/>
</dbReference>
<evidence type="ECO:0000313" key="4">
    <source>
        <dbReference type="Proteomes" id="UP000219167"/>
    </source>
</evidence>
<dbReference type="InterPro" id="IPR004045">
    <property type="entry name" value="Glutathione_S-Trfase_N"/>
</dbReference>
<dbReference type="CDD" id="cd03046">
    <property type="entry name" value="GST_N_GTT1_like"/>
    <property type="match status" value="1"/>
</dbReference>
<dbReference type="Pfam" id="PF13409">
    <property type="entry name" value="GST_N_2"/>
    <property type="match status" value="1"/>
</dbReference>
<reference evidence="3 4" key="1">
    <citation type="submission" date="2017-08" db="EMBL/GenBank/DDBJ databases">
        <authorList>
            <person name="de Groot N.N."/>
        </authorList>
    </citation>
    <scope>NUCLEOTIDE SEQUENCE [LARGE SCALE GENOMIC DNA]</scope>
    <source>
        <strain evidence="3 4">JC85</strain>
    </source>
</reference>
<dbReference type="Gene3D" id="1.20.1050.10">
    <property type="match status" value="1"/>
</dbReference>
<dbReference type="OrthoDB" id="9810080at2"/>
<feature type="domain" description="GST C-terminal" evidence="2">
    <location>
        <begin position="95"/>
        <end position="219"/>
    </location>
</feature>
<dbReference type="PROSITE" id="PS50405">
    <property type="entry name" value="GST_CTER"/>
    <property type="match status" value="1"/>
</dbReference>
<dbReference type="PANTHER" id="PTHR44051">
    <property type="entry name" value="GLUTATHIONE S-TRANSFERASE-RELATED"/>
    <property type="match status" value="1"/>
</dbReference>
<sequence>MLTIYGVYRSRASRNYWLAGELGLPFKSVPVIQARRLDDPNAADAPLNTISPAFLRINPGGLIPCIEDDGFVMNESLAINLYLARKHGGPLSAQTLMEEAEMLQWTMWAATEVEPHAVRIVLIHDARAAETDEGRQAIRLSTRALRKAFALLDARLAATGHVVGDRFTVADLNLAEVFRYAMTETELFEAAPNVKAWLAACQARPAFKAMFKTRLEEAE</sequence>
<keyword evidence="4" id="KW-1185">Reference proteome</keyword>
<dbReference type="AlphaFoldDB" id="A0A285U069"/>
<dbReference type="SUPFAM" id="SSF52833">
    <property type="entry name" value="Thioredoxin-like"/>
    <property type="match status" value="1"/>
</dbReference>
<dbReference type="CDD" id="cd03207">
    <property type="entry name" value="GST_C_8"/>
    <property type="match status" value="1"/>
</dbReference>
<organism evidence="3 4">
    <name type="scientific">Rhizobium subbaraonis</name>
    <dbReference type="NCBI Taxonomy" id="908946"/>
    <lineage>
        <taxon>Bacteria</taxon>
        <taxon>Pseudomonadati</taxon>
        <taxon>Pseudomonadota</taxon>
        <taxon>Alphaproteobacteria</taxon>
        <taxon>Hyphomicrobiales</taxon>
        <taxon>Rhizobiaceae</taxon>
        <taxon>Rhizobium/Agrobacterium group</taxon>
        <taxon>Rhizobium</taxon>
    </lineage>
</organism>
<dbReference type="InterPro" id="IPR040079">
    <property type="entry name" value="Glutathione_S-Trfase"/>
</dbReference>
<dbReference type="InterPro" id="IPR036249">
    <property type="entry name" value="Thioredoxin-like_sf"/>
</dbReference>
<evidence type="ECO:0000259" key="1">
    <source>
        <dbReference type="PROSITE" id="PS50404"/>
    </source>
</evidence>
<protein>
    <submittedName>
        <fullName evidence="3">Glutathione S-transferase</fullName>
    </submittedName>
</protein>
<dbReference type="GO" id="GO:0016740">
    <property type="term" value="F:transferase activity"/>
    <property type="evidence" value="ECO:0007669"/>
    <property type="project" value="UniProtKB-KW"/>
</dbReference>
<feature type="domain" description="GST N-terminal" evidence="1">
    <location>
        <begin position="1"/>
        <end position="91"/>
    </location>
</feature>
<dbReference type="EMBL" id="OBQD01000001">
    <property type="protein sequence ID" value="SOC35360.1"/>
    <property type="molecule type" value="Genomic_DNA"/>
</dbReference>
<name>A0A285U069_9HYPH</name>
<dbReference type="Gene3D" id="3.40.30.10">
    <property type="entry name" value="Glutaredoxin"/>
    <property type="match status" value="1"/>
</dbReference>
<evidence type="ECO:0000259" key="2">
    <source>
        <dbReference type="PROSITE" id="PS50405"/>
    </source>
</evidence>
<dbReference type="RefSeq" id="WP_097135761.1">
    <property type="nucleotide sequence ID" value="NZ_OBQD01000001.1"/>
</dbReference>
<dbReference type="InterPro" id="IPR036282">
    <property type="entry name" value="Glutathione-S-Trfase_C_sf"/>
</dbReference>
<dbReference type="PANTHER" id="PTHR44051:SF8">
    <property type="entry name" value="GLUTATHIONE S-TRANSFERASE GSTA"/>
    <property type="match status" value="1"/>
</dbReference>
<gene>
    <name evidence="3" type="ORF">SAMN05892877_101317</name>
</gene>
<dbReference type="Proteomes" id="UP000219167">
    <property type="component" value="Unassembled WGS sequence"/>
</dbReference>
<accession>A0A285U069</accession>
<keyword evidence="3" id="KW-0808">Transferase</keyword>
<dbReference type="SFLD" id="SFLDG00358">
    <property type="entry name" value="Main_(cytGST)"/>
    <property type="match status" value="1"/>
</dbReference>
<dbReference type="InterPro" id="IPR004046">
    <property type="entry name" value="GST_C"/>
</dbReference>
<dbReference type="PROSITE" id="PS50404">
    <property type="entry name" value="GST_NTER"/>
    <property type="match status" value="1"/>
</dbReference>
<dbReference type="SFLD" id="SFLDS00019">
    <property type="entry name" value="Glutathione_Transferase_(cytos"/>
    <property type="match status" value="1"/>
</dbReference>
<dbReference type="Pfam" id="PF00043">
    <property type="entry name" value="GST_C"/>
    <property type="match status" value="1"/>
</dbReference>
<proteinExistence type="predicted"/>
<dbReference type="InterPro" id="IPR010987">
    <property type="entry name" value="Glutathione-S-Trfase_C-like"/>
</dbReference>